<evidence type="ECO:0000313" key="2">
    <source>
        <dbReference type="EMBL" id="KAE7995257.1"/>
    </source>
</evidence>
<reference evidence="2 3" key="1">
    <citation type="submission" date="2019-06" db="EMBL/GenBank/DDBJ databases">
        <title>A chromosomal-level reference genome of Carpinus fangiana (Coryloideae, Betulaceae).</title>
        <authorList>
            <person name="Yang X."/>
            <person name="Wang Z."/>
            <person name="Zhang L."/>
            <person name="Hao G."/>
            <person name="Liu J."/>
            <person name="Yang Y."/>
        </authorList>
    </citation>
    <scope>NUCLEOTIDE SEQUENCE [LARGE SCALE GENOMIC DNA]</scope>
    <source>
        <strain evidence="2">Cfa_2016G</strain>
        <tissue evidence="2">Leaf</tissue>
    </source>
</reference>
<dbReference type="Proteomes" id="UP000327013">
    <property type="component" value="Chromosome 1"/>
</dbReference>
<sequence length="224" mass="25456">MEDVSERSEMRRMQREQERERRRMRDRERRQSMTLEQREKHLARRRRNYQLRRLRAEGARSGSQTGQTSVVTRGETITGDDHQAVTSVSGLSVNCNGVTHVGINQGEEKLNVECVESEVLQALVHKSNNFPARLRLSHIRRLARSLNHSIGGLADNYQMVTALITKEDAASNCLQVGDSDSCRSPQSLRLNRVKRLARTLNNSANSAMKDATDQNQRSGKEGME</sequence>
<name>A0A5N6Q7N5_9ROSI</name>
<dbReference type="OrthoDB" id="1435460at2759"/>
<feature type="compositionally biased region" description="Polar residues" evidence="1">
    <location>
        <begin position="61"/>
        <end position="71"/>
    </location>
</feature>
<feature type="compositionally biased region" description="Basic and acidic residues" evidence="1">
    <location>
        <begin position="1"/>
        <end position="40"/>
    </location>
</feature>
<protein>
    <submittedName>
        <fullName evidence="2">Uncharacterized protein</fullName>
    </submittedName>
</protein>
<evidence type="ECO:0000256" key="1">
    <source>
        <dbReference type="SAM" id="MobiDB-lite"/>
    </source>
</evidence>
<dbReference type="EMBL" id="CM017321">
    <property type="protein sequence ID" value="KAE7995257.1"/>
    <property type="molecule type" value="Genomic_DNA"/>
</dbReference>
<feature type="region of interest" description="Disordered" evidence="1">
    <location>
        <begin position="200"/>
        <end position="224"/>
    </location>
</feature>
<proteinExistence type="predicted"/>
<feature type="region of interest" description="Disordered" evidence="1">
    <location>
        <begin position="1"/>
        <end position="78"/>
    </location>
</feature>
<organism evidence="2 3">
    <name type="scientific">Carpinus fangiana</name>
    <dbReference type="NCBI Taxonomy" id="176857"/>
    <lineage>
        <taxon>Eukaryota</taxon>
        <taxon>Viridiplantae</taxon>
        <taxon>Streptophyta</taxon>
        <taxon>Embryophyta</taxon>
        <taxon>Tracheophyta</taxon>
        <taxon>Spermatophyta</taxon>
        <taxon>Magnoliopsida</taxon>
        <taxon>eudicotyledons</taxon>
        <taxon>Gunneridae</taxon>
        <taxon>Pentapetalae</taxon>
        <taxon>rosids</taxon>
        <taxon>fabids</taxon>
        <taxon>Fagales</taxon>
        <taxon>Betulaceae</taxon>
        <taxon>Carpinus</taxon>
    </lineage>
</organism>
<keyword evidence="3" id="KW-1185">Reference proteome</keyword>
<gene>
    <name evidence="2" type="ORF">FH972_000076</name>
</gene>
<accession>A0A5N6Q7N5</accession>
<evidence type="ECO:0000313" key="3">
    <source>
        <dbReference type="Proteomes" id="UP000327013"/>
    </source>
</evidence>
<feature type="compositionally biased region" description="Basic residues" evidence="1">
    <location>
        <begin position="41"/>
        <end position="53"/>
    </location>
</feature>
<dbReference type="AlphaFoldDB" id="A0A5N6Q7N5"/>